<name>A0A1I3PDM3_9EURY</name>
<reference evidence="2 3" key="1">
    <citation type="submission" date="2016-10" db="EMBL/GenBank/DDBJ databases">
        <authorList>
            <person name="de Groot N.N."/>
        </authorList>
    </citation>
    <scope>NUCLEOTIDE SEQUENCE [LARGE SCALE GENOMIC DNA]</scope>
    <source>
        <strain evidence="2 3">SP2</strain>
    </source>
</reference>
<keyword evidence="1" id="KW-1133">Transmembrane helix</keyword>
<accession>A0A1I3PDM3</accession>
<dbReference type="EMBL" id="FORO01000017">
    <property type="protein sequence ID" value="SFJ19447.1"/>
    <property type="molecule type" value="Genomic_DNA"/>
</dbReference>
<organism evidence="2 3">
    <name type="scientific">Natronobacterium gregoryi</name>
    <dbReference type="NCBI Taxonomy" id="44930"/>
    <lineage>
        <taxon>Archaea</taxon>
        <taxon>Methanobacteriati</taxon>
        <taxon>Methanobacteriota</taxon>
        <taxon>Stenosarchaea group</taxon>
        <taxon>Halobacteria</taxon>
        <taxon>Halobacteriales</taxon>
        <taxon>Natrialbaceae</taxon>
        <taxon>Natronobacterium</taxon>
    </lineage>
</organism>
<evidence type="ECO:0000313" key="2">
    <source>
        <dbReference type="EMBL" id="SFJ19447.1"/>
    </source>
</evidence>
<evidence type="ECO:0000256" key="1">
    <source>
        <dbReference type="SAM" id="Phobius"/>
    </source>
</evidence>
<gene>
    <name evidence="2" type="ORF">SAMN05443661_11720</name>
</gene>
<evidence type="ECO:0000313" key="3">
    <source>
        <dbReference type="Proteomes" id="UP000182829"/>
    </source>
</evidence>
<dbReference type="AlphaFoldDB" id="A0A1I3PDM3"/>
<evidence type="ECO:0008006" key="4">
    <source>
        <dbReference type="Google" id="ProtNLM"/>
    </source>
</evidence>
<protein>
    <recommendedName>
        <fullName evidence="4">Beta-ketoadipyl CoA thiolase</fullName>
    </recommendedName>
</protein>
<dbReference type="Proteomes" id="UP000182829">
    <property type="component" value="Unassembled WGS sequence"/>
</dbReference>
<keyword evidence="1" id="KW-0472">Membrane</keyword>
<dbReference type="RefSeq" id="WP_005581437.1">
    <property type="nucleotide sequence ID" value="NZ_FORO01000017.1"/>
</dbReference>
<sequence length="74" mass="7617">MTSGLVAQTVSTELIVLGVVVVAVAAGLLGAGRRFYPRLDLDENELASIRLLTALLGAILLLIGLGLVVVGFLT</sequence>
<feature type="transmembrane region" description="Helical" evidence="1">
    <location>
        <begin position="14"/>
        <end position="31"/>
    </location>
</feature>
<feature type="transmembrane region" description="Helical" evidence="1">
    <location>
        <begin position="51"/>
        <end position="73"/>
    </location>
</feature>
<dbReference type="OMA" id="ARHFYPR"/>
<dbReference type="GeneID" id="14206608"/>
<proteinExistence type="predicted"/>
<keyword evidence="1" id="KW-0812">Transmembrane</keyword>